<gene>
    <name evidence="2" type="ORF">RM423_14035</name>
</gene>
<name>A0ABU2JBZ6_9ACTN</name>
<sequence>MIAAVLFWAAVLIFGLVRHTQMVRLVIPLIFLVAGVPAWWLGRRARRRVRQALTD</sequence>
<evidence type="ECO:0000313" key="3">
    <source>
        <dbReference type="Proteomes" id="UP001183176"/>
    </source>
</evidence>
<organism evidence="2 3">
    <name type="scientific">Jatrophihabitans lederbergiae</name>
    <dbReference type="NCBI Taxonomy" id="3075547"/>
    <lineage>
        <taxon>Bacteria</taxon>
        <taxon>Bacillati</taxon>
        <taxon>Actinomycetota</taxon>
        <taxon>Actinomycetes</taxon>
        <taxon>Jatrophihabitantales</taxon>
        <taxon>Jatrophihabitantaceae</taxon>
        <taxon>Jatrophihabitans</taxon>
    </lineage>
</organism>
<keyword evidence="1" id="KW-0472">Membrane</keyword>
<accession>A0ABU2JBZ6</accession>
<reference evidence="3" key="1">
    <citation type="submission" date="2023-07" db="EMBL/GenBank/DDBJ databases">
        <title>30 novel species of actinomycetes from the DSMZ collection.</title>
        <authorList>
            <person name="Nouioui I."/>
        </authorList>
    </citation>
    <scope>NUCLEOTIDE SEQUENCE [LARGE SCALE GENOMIC DNA]</scope>
    <source>
        <strain evidence="3">DSM 44399</strain>
    </source>
</reference>
<protein>
    <recommendedName>
        <fullName evidence="4">DUF2530 domain-containing protein</fullName>
    </recommendedName>
</protein>
<keyword evidence="1" id="KW-0812">Transmembrane</keyword>
<feature type="transmembrane region" description="Helical" evidence="1">
    <location>
        <begin position="25"/>
        <end position="42"/>
    </location>
</feature>
<proteinExistence type="predicted"/>
<dbReference type="EMBL" id="JAVREH010000019">
    <property type="protein sequence ID" value="MDT0262512.1"/>
    <property type="molecule type" value="Genomic_DNA"/>
</dbReference>
<keyword evidence="3" id="KW-1185">Reference proteome</keyword>
<evidence type="ECO:0008006" key="4">
    <source>
        <dbReference type="Google" id="ProtNLM"/>
    </source>
</evidence>
<evidence type="ECO:0000256" key="1">
    <source>
        <dbReference type="SAM" id="Phobius"/>
    </source>
</evidence>
<evidence type="ECO:0000313" key="2">
    <source>
        <dbReference type="EMBL" id="MDT0262512.1"/>
    </source>
</evidence>
<dbReference type="RefSeq" id="WP_311423662.1">
    <property type="nucleotide sequence ID" value="NZ_JAVREH010000019.1"/>
</dbReference>
<dbReference type="Proteomes" id="UP001183176">
    <property type="component" value="Unassembled WGS sequence"/>
</dbReference>
<comment type="caution">
    <text evidence="2">The sequence shown here is derived from an EMBL/GenBank/DDBJ whole genome shotgun (WGS) entry which is preliminary data.</text>
</comment>
<keyword evidence="1" id="KW-1133">Transmembrane helix</keyword>